<comment type="caution">
    <text evidence="3">The sequence shown here is derived from an EMBL/GenBank/DDBJ whole genome shotgun (WGS) entry which is preliminary data.</text>
</comment>
<dbReference type="Proteomes" id="UP001159363">
    <property type="component" value="Chromosome 3"/>
</dbReference>
<dbReference type="Gene3D" id="1.10.10.60">
    <property type="entry name" value="Homeodomain-like"/>
    <property type="match status" value="1"/>
</dbReference>
<gene>
    <name evidence="3" type="ORF">PR048_009309</name>
</gene>
<dbReference type="Pfam" id="PF05225">
    <property type="entry name" value="HTH_psq"/>
    <property type="match status" value="1"/>
</dbReference>
<dbReference type="InterPro" id="IPR009057">
    <property type="entry name" value="Homeodomain-like_sf"/>
</dbReference>
<comment type="subcellular location">
    <subcellularLocation>
        <location evidence="1">Nucleus</location>
    </subcellularLocation>
</comment>
<sequence length="167" mass="18934">MDQATRKPKKEFIKYSEEHLKSAIDAVQSGNSSMRKAAHNNGLPFSTLNNKIRGKIPLQCKISPSSILSEAEENLLVNWIHAYPKKSQSISSVTEEDSASMNFTAFWNKKISWIFLMTQEEFIMLMNQVLKLALTQDKILGPVSFDNIYEVRSGNEREAITVMANFS</sequence>
<organism evidence="3 4">
    <name type="scientific">Dryococelus australis</name>
    <dbReference type="NCBI Taxonomy" id="614101"/>
    <lineage>
        <taxon>Eukaryota</taxon>
        <taxon>Metazoa</taxon>
        <taxon>Ecdysozoa</taxon>
        <taxon>Arthropoda</taxon>
        <taxon>Hexapoda</taxon>
        <taxon>Insecta</taxon>
        <taxon>Pterygota</taxon>
        <taxon>Neoptera</taxon>
        <taxon>Polyneoptera</taxon>
        <taxon>Phasmatodea</taxon>
        <taxon>Verophasmatodea</taxon>
        <taxon>Anareolatae</taxon>
        <taxon>Phasmatidae</taxon>
        <taxon>Eurycanthinae</taxon>
        <taxon>Dryococelus</taxon>
    </lineage>
</organism>
<keyword evidence="4" id="KW-1185">Reference proteome</keyword>
<dbReference type="SUPFAM" id="SSF46689">
    <property type="entry name" value="Homeodomain-like"/>
    <property type="match status" value="1"/>
</dbReference>
<protein>
    <recommendedName>
        <fullName evidence="2">HTH psq-type domain-containing protein</fullName>
    </recommendedName>
</protein>
<evidence type="ECO:0000256" key="1">
    <source>
        <dbReference type="ARBA" id="ARBA00004123"/>
    </source>
</evidence>
<name>A0ABQ9HZH8_9NEOP</name>
<evidence type="ECO:0000313" key="4">
    <source>
        <dbReference type="Proteomes" id="UP001159363"/>
    </source>
</evidence>
<evidence type="ECO:0000259" key="2">
    <source>
        <dbReference type="Pfam" id="PF05225"/>
    </source>
</evidence>
<dbReference type="InterPro" id="IPR007889">
    <property type="entry name" value="HTH_Psq"/>
</dbReference>
<accession>A0ABQ9HZH8</accession>
<proteinExistence type="predicted"/>
<reference evidence="3 4" key="1">
    <citation type="submission" date="2023-02" db="EMBL/GenBank/DDBJ databases">
        <title>LHISI_Scaffold_Assembly.</title>
        <authorList>
            <person name="Stuart O.P."/>
            <person name="Cleave R."/>
            <person name="Magrath M.J.L."/>
            <person name="Mikheyev A.S."/>
        </authorList>
    </citation>
    <scope>NUCLEOTIDE SEQUENCE [LARGE SCALE GENOMIC DNA]</scope>
    <source>
        <strain evidence="3">Daus_M_001</strain>
        <tissue evidence="3">Leg muscle</tissue>
    </source>
</reference>
<evidence type="ECO:0000313" key="3">
    <source>
        <dbReference type="EMBL" id="KAJ8889805.1"/>
    </source>
</evidence>
<feature type="domain" description="HTH psq-type" evidence="2">
    <location>
        <begin position="17"/>
        <end position="58"/>
    </location>
</feature>
<dbReference type="EMBL" id="JARBHB010000003">
    <property type="protein sequence ID" value="KAJ8889805.1"/>
    <property type="molecule type" value="Genomic_DNA"/>
</dbReference>